<evidence type="ECO:0000256" key="3">
    <source>
        <dbReference type="ARBA" id="ARBA00022490"/>
    </source>
</evidence>
<reference evidence="9" key="1">
    <citation type="submission" date="2016-06" db="UniProtKB">
        <authorList>
            <consortium name="WormBaseParasite"/>
        </authorList>
    </citation>
    <scope>IDENTIFICATION</scope>
</reference>
<comment type="similarity">
    <text evidence="2">Belongs to the shroom family.</text>
</comment>
<dbReference type="Pfam" id="PF08687">
    <property type="entry name" value="ASD2"/>
    <property type="match status" value="1"/>
</dbReference>
<keyword evidence="8" id="KW-1185">Reference proteome</keyword>
<accession>A0A183IM75</accession>
<dbReference type="GO" id="GO:0030864">
    <property type="term" value="C:cortical actin cytoskeleton"/>
    <property type="evidence" value="ECO:0007669"/>
    <property type="project" value="TreeGrafter"/>
</dbReference>
<dbReference type="PROSITE" id="PS51307">
    <property type="entry name" value="ASD2"/>
    <property type="match status" value="1"/>
</dbReference>
<dbReference type="WBParaSite" id="SBAD_0000491701-mRNA-1">
    <property type="protein sequence ID" value="SBAD_0000491701-mRNA-1"/>
    <property type="gene ID" value="SBAD_0000491701"/>
</dbReference>
<dbReference type="AlphaFoldDB" id="A0A183IM75"/>
<keyword evidence="4" id="KW-0206">Cytoskeleton</keyword>
<reference evidence="7 8" key="2">
    <citation type="submission" date="2018-11" db="EMBL/GenBank/DDBJ databases">
        <authorList>
            <consortium name="Pathogen Informatics"/>
        </authorList>
    </citation>
    <scope>NUCLEOTIDE SEQUENCE [LARGE SCALE GENOMIC DNA]</scope>
</reference>
<evidence type="ECO:0000256" key="5">
    <source>
        <dbReference type="SAM" id="Coils"/>
    </source>
</evidence>
<protein>
    <submittedName>
        <fullName evidence="9">ASD2 domain-containing protein</fullName>
    </submittedName>
</protein>
<name>A0A183IM75_9BILA</name>
<dbReference type="InterPro" id="IPR027685">
    <property type="entry name" value="Shroom_fam"/>
</dbReference>
<sequence length="202" mass="23681">MNVEWGIENFDIVCGFSSEPPGWRDQVELISRLSRKLEVLEEEKRAINDEIRSNEVLGSQIKRTVENSVASIRHKEKFFTHVENVEKITALLLRLSHQLNRVQSELSNADTRDYAADQKQAYLQERFRQLLCQLQDAREIKKMLDVRSYQVIDILHSVMTENQLADYQYFIQMKSKLLIDGDEIENKIKLGKSQREALKRSL</sequence>
<dbReference type="GO" id="GO:0043296">
    <property type="term" value="C:apical junction complex"/>
    <property type="evidence" value="ECO:0007669"/>
    <property type="project" value="TreeGrafter"/>
</dbReference>
<keyword evidence="5" id="KW-0175">Coiled coil</keyword>
<dbReference type="OrthoDB" id="10063560at2759"/>
<keyword evidence="3" id="KW-0963">Cytoplasm</keyword>
<comment type="subcellular location">
    <subcellularLocation>
        <location evidence="1">Cytoplasm</location>
        <location evidence="1">Cytoskeleton</location>
    </subcellularLocation>
</comment>
<proteinExistence type="inferred from homology"/>
<gene>
    <name evidence="7" type="ORF">SBAD_LOCUS4721</name>
</gene>
<dbReference type="GO" id="GO:0005912">
    <property type="term" value="C:adherens junction"/>
    <property type="evidence" value="ECO:0007669"/>
    <property type="project" value="TreeGrafter"/>
</dbReference>
<dbReference type="GO" id="GO:0016324">
    <property type="term" value="C:apical plasma membrane"/>
    <property type="evidence" value="ECO:0007669"/>
    <property type="project" value="TreeGrafter"/>
</dbReference>
<dbReference type="InterPro" id="IPR014799">
    <property type="entry name" value="ASD2_dom"/>
</dbReference>
<evidence type="ECO:0000256" key="4">
    <source>
        <dbReference type="ARBA" id="ARBA00023212"/>
    </source>
</evidence>
<evidence type="ECO:0000256" key="1">
    <source>
        <dbReference type="ARBA" id="ARBA00004245"/>
    </source>
</evidence>
<evidence type="ECO:0000256" key="2">
    <source>
        <dbReference type="ARBA" id="ARBA00006469"/>
    </source>
</evidence>
<evidence type="ECO:0000313" key="7">
    <source>
        <dbReference type="EMBL" id="VDP05240.1"/>
    </source>
</evidence>
<dbReference type="Gene3D" id="6.10.250.3120">
    <property type="match status" value="1"/>
</dbReference>
<dbReference type="EMBL" id="UZAM01008506">
    <property type="protein sequence ID" value="VDP05240.1"/>
    <property type="molecule type" value="Genomic_DNA"/>
</dbReference>
<dbReference type="PANTHER" id="PTHR15012">
    <property type="entry name" value="APICAL PROTEIN/SHROOM-RELATED"/>
    <property type="match status" value="1"/>
</dbReference>
<feature type="coiled-coil region" evidence="5">
    <location>
        <begin position="30"/>
        <end position="57"/>
    </location>
</feature>
<evidence type="ECO:0000313" key="9">
    <source>
        <dbReference type="WBParaSite" id="SBAD_0000491701-mRNA-1"/>
    </source>
</evidence>
<organism evidence="9">
    <name type="scientific">Soboliphyme baturini</name>
    <dbReference type="NCBI Taxonomy" id="241478"/>
    <lineage>
        <taxon>Eukaryota</taxon>
        <taxon>Metazoa</taxon>
        <taxon>Ecdysozoa</taxon>
        <taxon>Nematoda</taxon>
        <taxon>Enoplea</taxon>
        <taxon>Dorylaimia</taxon>
        <taxon>Dioctophymatida</taxon>
        <taxon>Dioctophymatoidea</taxon>
        <taxon>Soboliphymatidae</taxon>
        <taxon>Soboliphyme</taxon>
    </lineage>
</organism>
<dbReference type="GO" id="GO:0007015">
    <property type="term" value="P:actin filament organization"/>
    <property type="evidence" value="ECO:0007669"/>
    <property type="project" value="TreeGrafter"/>
</dbReference>
<dbReference type="PANTHER" id="PTHR15012:SF32">
    <property type="entry name" value="PROTEIN SHROOM"/>
    <property type="match status" value="1"/>
</dbReference>
<dbReference type="Proteomes" id="UP000270296">
    <property type="component" value="Unassembled WGS sequence"/>
</dbReference>
<evidence type="ECO:0000313" key="8">
    <source>
        <dbReference type="Proteomes" id="UP000270296"/>
    </source>
</evidence>
<feature type="domain" description="ASD2" evidence="6">
    <location>
        <begin position="1"/>
        <end position="202"/>
    </location>
</feature>
<dbReference type="GO" id="GO:0051015">
    <property type="term" value="F:actin filament binding"/>
    <property type="evidence" value="ECO:0007669"/>
    <property type="project" value="InterPro"/>
</dbReference>
<evidence type="ECO:0000259" key="6">
    <source>
        <dbReference type="PROSITE" id="PS51307"/>
    </source>
</evidence>